<feature type="coiled-coil region" evidence="1">
    <location>
        <begin position="24"/>
        <end position="72"/>
    </location>
</feature>
<evidence type="ECO:0000313" key="4">
    <source>
        <dbReference type="Proteomes" id="UP001168146"/>
    </source>
</evidence>
<evidence type="ECO:0000256" key="2">
    <source>
        <dbReference type="SAM" id="MobiDB-lite"/>
    </source>
</evidence>
<keyword evidence="1" id="KW-0175">Coiled coil</keyword>
<organism evidence="3 4">
    <name type="scientific">Friedmanniomyces endolithicus</name>
    <dbReference type="NCBI Taxonomy" id="329885"/>
    <lineage>
        <taxon>Eukaryota</taxon>
        <taxon>Fungi</taxon>
        <taxon>Dikarya</taxon>
        <taxon>Ascomycota</taxon>
        <taxon>Pezizomycotina</taxon>
        <taxon>Dothideomycetes</taxon>
        <taxon>Dothideomycetidae</taxon>
        <taxon>Mycosphaerellales</taxon>
        <taxon>Teratosphaeriaceae</taxon>
        <taxon>Friedmanniomyces</taxon>
    </lineage>
</organism>
<evidence type="ECO:0000256" key="1">
    <source>
        <dbReference type="SAM" id="Coils"/>
    </source>
</evidence>
<gene>
    <name evidence="3" type="ORF">LTR82_017308</name>
</gene>
<name>A0AAN6F892_9PEZI</name>
<protein>
    <submittedName>
        <fullName evidence="3">Uncharacterized protein</fullName>
    </submittedName>
</protein>
<feature type="compositionally biased region" description="Basic and acidic residues" evidence="2">
    <location>
        <begin position="112"/>
        <end position="123"/>
    </location>
</feature>
<evidence type="ECO:0000313" key="3">
    <source>
        <dbReference type="EMBL" id="KAK0304133.1"/>
    </source>
</evidence>
<sequence>MTEEMHGLEEDDGERETQPLCQENQTLRERLTELTKQLAESEGQRITLVETINETESELTRIRDENDSLKRVVSLASVSSRDGHAGIADSAKMSEMSLDSHVGVDTEAAMENSEKESTKEGKPHTFLSQCLARKWVRPRHRDMGAVGT</sequence>
<feature type="region of interest" description="Disordered" evidence="2">
    <location>
        <begin position="80"/>
        <end position="124"/>
    </location>
</feature>
<proteinExistence type="predicted"/>
<reference evidence="3" key="1">
    <citation type="submission" date="2021-12" db="EMBL/GenBank/DDBJ databases">
        <title>Black yeast isolated from Biological Soil Crust.</title>
        <authorList>
            <person name="Kurbessoian T."/>
        </authorList>
    </citation>
    <scope>NUCLEOTIDE SEQUENCE</scope>
    <source>
        <strain evidence="3">CCFEE 5208</strain>
    </source>
</reference>
<accession>A0AAN6F892</accession>
<dbReference type="Proteomes" id="UP001168146">
    <property type="component" value="Unassembled WGS sequence"/>
</dbReference>
<dbReference type="EMBL" id="JASUXU010000134">
    <property type="protein sequence ID" value="KAK0304133.1"/>
    <property type="molecule type" value="Genomic_DNA"/>
</dbReference>
<feature type="region of interest" description="Disordered" evidence="2">
    <location>
        <begin position="1"/>
        <end position="24"/>
    </location>
</feature>
<comment type="caution">
    <text evidence="3">The sequence shown here is derived from an EMBL/GenBank/DDBJ whole genome shotgun (WGS) entry which is preliminary data.</text>
</comment>
<dbReference type="AlphaFoldDB" id="A0AAN6F892"/>